<protein>
    <submittedName>
        <fullName evidence="1">Substrate of the Dot/Icm secretion system</fullName>
    </submittedName>
</protein>
<name>A0A0W0ZCG1_9GAMM</name>
<gene>
    <name evidence="1" type="primary">ankD</name>
    <name evidence="1" type="ORF">Lsan_0492</name>
</gene>
<comment type="caution">
    <text evidence="1">The sequence shown here is derived from an EMBL/GenBank/DDBJ whole genome shotgun (WGS) entry which is preliminary data.</text>
</comment>
<reference evidence="1 2" key="1">
    <citation type="submission" date="2015-11" db="EMBL/GenBank/DDBJ databases">
        <title>Genomic analysis of 38 Legionella species identifies large and diverse effector repertoires.</title>
        <authorList>
            <person name="Burstein D."/>
            <person name="Amaro F."/>
            <person name="Zusman T."/>
            <person name="Lifshitz Z."/>
            <person name="Cohen O."/>
            <person name="Gilbert J.A."/>
            <person name="Pupko T."/>
            <person name="Shuman H.A."/>
            <person name="Segal G."/>
        </authorList>
    </citation>
    <scope>NUCLEOTIDE SEQUENCE [LARGE SCALE GENOMIC DNA]</scope>
    <source>
        <strain evidence="1 2">SC-63-C7</strain>
    </source>
</reference>
<dbReference type="AlphaFoldDB" id="A0A0W0ZCG1"/>
<evidence type="ECO:0000313" key="1">
    <source>
        <dbReference type="EMBL" id="KTD66547.1"/>
    </source>
</evidence>
<dbReference type="OrthoDB" id="5652925at2"/>
<dbReference type="RefSeq" id="WP_058512955.1">
    <property type="nucleotide sequence ID" value="NZ_CAAAIH010000004.1"/>
</dbReference>
<dbReference type="STRING" id="45074.Lsan_0492"/>
<dbReference type="NCBIfam" id="NF043020">
    <property type="entry name" value="T4SS_AnkD"/>
    <property type="match status" value="1"/>
</dbReference>
<organism evidence="1 2">
    <name type="scientific">Legionella santicrucis</name>
    <dbReference type="NCBI Taxonomy" id="45074"/>
    <lineage>
        <taxon>Bacteria</taxon>
        <taxon>Pseudomonadati</taxon>
        <taxon>Pseudomonadota</taxon>
        <taxon>Gammaproteobacteria</taxon>
        <taxon>Legionellales</taxon>
        <taxon>Legionellaceae</taxon>
        <taxon>Legionella</taxon>
    </lineage>
</organism>
<dbReference type="InterPro" id="IPR049968">
    <property type="entry name" value="T4SS_AnkD"/>
</dbReference>
<keyword evidence="2" id="KW-1185">Reference proteome</keyword>
<dbReference type="EMBL" id="LNYU01000009">
    <property type="protein sequence ID" value="KTD66547.1"/>
    <property type="molecule type" value="Genomic_DNA"/>
</dbReference>
<sequence>MPELTAPNSTIVSHSDVVNDKLKDQQNTKADSERFMLELFAFLQKNSNLVLNQQFDQLQAPLQAVAQDCGYQDLPVALNFAKNARGQTALVKALQEQEFGLASTLLKFGAQYDEQAEAEFDIAIDSERGQQALADRTIGFPPSYVPSDAQKLHVVKEYGLVLGVEMTSKDGTPSQRAHIGPAYSLMKESVADYSKSCTNQPAKDDFKQIANAFNFTNNVSKFYGSNPTGMPEASNALAKRIQAGEVTTVPVSCKGHAMGLSFAPVEGDPNKTYLVFTNRGEGAEKSGKFGTQIYEVDKRDITPEFINKMASGHFKGRSHDEIMSSIKQITKGKEPVCEIQQQPQKYDNCSVANSRSNIHGLLLCQEANRKGGFDKVNQDVVKERYKDFTDDMKSKKVQELAKAITKDPDNPDLKALAQGYVDKPGSKFKHHLEEVMSEKPSISMKSP</sequence>
<proteinExistence type="predicted"/>
<dbReference type="PATRIC" id="fig|45074.5.peg.521"/>
<dbReference type="Proteomes" id="UP000054703">
    <property type="component" value="Unassembled WGS sequence"/>
</dbReference>
<accession>A0A0W0ZCG1</accession>
<evidence type="ECO:0000313" key="2">
    <source>
        <dbReference type="Proteomes" id="UP000054703"/>
    </source>
</evidence>